<organism evidence="2 3">
    <name type="scientific">Candidatus Anoxymicrobium japonicum</name>
    <dbReference type="NCBI Taxonomy" id="2013648"/>
    <lineage>
        <taxon>Bacteria</taxon>
        <taxon>Bacillati</taxon>
        <taxon>Actinomycetota</taxon>
        <taxon>Candidatus Geothermincolia</taxon>
        <taxon>Candidatus Geothermincolales</taxon>
        <taxon>Candidatus Anoxymicrobiaceae</taxon>
        <taxon>Candidatus Anoxymicrobium</taxon>
    </lineage>
</organism>
<protein>
    <submittedName>
        <fullName evidence="2">Uncharacterized protein</fullName>
    </submittedName>
</protein>
<feature type="compositionally biased region" description="Gly residues" evidence="1">
    <location>
        <begin position="74"/>
        <end position="86"/>
    </location>
</feature>
<name>A0A2N3G8H4_9ACTN</name>
<feature type="compositionally biased region" description="Basic and acidic residues" evidence="1">
    <location>
        <begin position="29"/>
        <end position="73"/>
    </location>
</feature>
<feature type="region of interest" description="Disordered" evidence="1">
    <location>
        <begin position="1"/>
        <end position="86"/>
    </location>
</feature>
<feature type="compositionally biased region" description="Basic and acidic residues" evidence="1">
    <location>
        <begin position="1"/>
        <end position="22"/>
    </location>
</feature>
<comment type="caution">
    <text evidence="2">The sequence shown here is derived from an EMBL/GenBank/DDBJ whole genome shotgun (WGS) entry which is preliminary data.</text>
</comment>
<reference evidence="2 3" key="1">
    <citation type="journal article" date="2017" name="ISME J.">
        <title>Potential for microbial H2 and metal transformations associated with novel bacteria and archaea in deep terrestrial subsurface sediments.</title>
        <authorList>
            <person name="Hernsdorf A.W."/>
            <person name="Amano Y."/>
            <person name="Miyakawa K."/>
            <person name="Ise K."/>
            <person name="Suzuki Y."/>
            <person name="Anantharaman K."/>
            <person name="Probst A."/>
            <person name="Burstein D."/>
            <person name="Thomas B.C."/>
            <person name="Banfield J.F."/>
        </authorList>
    </citation>
    <scope>NUCLEOTIDE SEQUENCE [LARGE SCALE GENOMIC DNA]</scope>
    <source>
        <strain evidence="2">HGW-Actinobacteria-3</strain>
    </source>
</reference>
<accession>A0A2N3G8H4</accession>
<evidence type="ECO:0000313" key="3">
    <source>
        <dbReference type="Proteomes" id="UP000233654"/>
    </source>
</evidence>
<proteinExistence type="predicted"/>
<evidence type="ECO:0000313" key="2">
    <source>
        <dbReference type="EMBL" id="PKQ28904.1"/>
    </source>
</evidence>
<gene>
    <name evidence="2" type="ORF">CVT63_00230</name>
</gene>
<dbReference type="Proteomes" id="UP000233654">
    <property type="component" value="Unassembled WGS sequence"/>
</dbReference>
<sequence>MGDKDVERNVRTTSEEGVKTPGERYTQGAREKRVRTFGDKTESRNVKEKLLEKFKSREQKKKDFSKEKREGETIGRGTGEGEGAQD</sequence>
<evidence type="ECO:0000256" key="1">
    <source>
        <dbReference type="SAM" id="MobiDB-lite"/>
    </source>
</evidence>
<dbReference type="AlphaFoldDB" id="A0A2N3G8H4"/>
<dbReference type="EMBL" id="PHEX01000002">
    <property type="protein sequence ID" value="PKQ28904.1"/>
    <property type="molecule type" value="Genomic_DNA"/>
</dbReference>